<organism evidence="1 2">
    <name type="scientific">Isoptericola halotolerans</name>
    <dbReference type="NCBI Taxonomy" id="300560"/>
    <lineage>
        <taxon>Bacteria</taxon>
        <taxon>Bacillati</taxon>
        <taxon>Actinomycetota</taxon>
        <taxon>Actinomycetes</taxon>
        <taxon>Micrococcales</taxon>
        <taxon>Promicromonosporaceae</taxon>
        <taxon>Isoptericola</taxon>
    </lineage>
</organism>
<protein>
    <submittedName>
        <fullName evidence="1">Uncharacterized protein</fullName>
    </submittedName>
</protein>
<comment type="caution">
    <text evidence="1">The sequence shown here is derived from an EMBL/GenBank/DDBJ whole genome shotgun (WGS) entry which is preliminary data.</text>
</comment>
<accession>A0ABX2A4G3</accession>
<evidence type="ECO:0000313" key="1">
    <source>
        <dbReference type="EMBL" id="NOV97669.1"/>
    </source>
</evidence>
<dbReference type="EMBL" id="JABEZU010000002">
    <property type="protein sequence ID" value="NOV97669.1"/>
    <property type="molecule type" value="Genomic_DNA"/>
</dbReference>
<gene>
    <name evidence="1" type="ORF">HDG69_002244</name>
</gene>
<dbReference type="Proteomes" id="UP000757540">
    <property type="component" value="Unassembled WGS sequence"/>
</dbReference>
<proteinExistence type="predicted"/>
<name>A0ABX2A4G3_9MICO</name>
<sequence>MPTYAVDGKRQDMVATGVVEPEMEWFKNAEGQWRSGDVQARQEGTGLPLWGVEVAYASEEWGRVETVTAMVVVGSATQPAPSKFAPVTFGDLVVSVRVDRNKKLRESWVAGSVDLPAGKAPRSAGASDA</sequence>
<keyword evidence="2" id="KW-1185">Reference proteome</keyword>
<evidence type="ECO:0000313" key="2">
    <source>
        <dbReference type="Proteomes" id="UP000757540"/>
    </source>
</evidence>
<reference evidence="1 2" key="1">
    <citation type="submission" date="2020-05" db="EMBL/GenBank/DDBJ databases">
        <title>Genomic Encyclopedia of Type Strains, Phase III (KMG-III): the genomes of soil and plant-associated and newly described type strains.</title>
        <authorList>
            <person name="Whitman W."/>
        </authorList>
    </citation>
    <scope>NUCLEOTIDE SEQUENCE [LARGE SCALE GENOMIC DNA]</scope>
    <source>
        <strain evidence="1 2">KCTC 19046</strain>
    </source>
</reference>
<dbReference type="RefSeq" id="WP_171783856.1">
    <property type="nucleotide sequence ID" value="NZ_BAAAML010000009.1"/>
</dbReference>